<sequence>TASGCKVGKNMSREIMHCQCNHLSSVSGFMGVPINSFDPFSDYMLFLTVVDNPVAFLFVSAIIFLYLLLMVWAILQDRRDNKRMTMEPLEDNILTDDFCYLLTVMTGPHLCAGTTANIGFVVVGEKSSSRRMD</sequence>
<accession>A0A1B6M463</accession>
<dbReference type="AlphaFoldDB" id="A0A1B6M463"/>
<evidence type="ECO:0000256" key="1">
    <source>
        <dbReference type="PROSITE-ProRule" id="PRU00152"/>
    </source>
</evidence>
<dbReference type="PANTHER" id="PTHR10877">
    <property type="entry name" value="POLYCYSTIN FAMILY MEMBER"/>
    <property type="match status" value="1"/>
</dbReference>
<dbReference type="InterPro" id="IPR001024">
    <property type="entry name" value="PLAT/LH2_dom"/>
</dbReference>
<keyword evidence="2" id="KW-1133">Transmembrane helix</keyword>
<evidence type="ECO:0000256" key="2">
    <source>
        <dbReference type="SAM" id="Phobius"/>
    </source>
</evidence>
<proteinExistence type="predicted"/>
<dbReference type="PANTHER" id="PTHR10877:SF183">
    <property type="entry name" value="AT14535P-RELATED"/>
    <property type="match status" value="1"/>
</dbReference>
<keyword evidence="2" id="KW-0472">Membrane</keyword>
<keyword evidence="2" id="KW-0812">Transmembrane</keyword>
<dbReference type="SUPFAM" id="SSF49723">
    <property type="entry name" value="Lipase/lipooxygenase domain (PLAT/LH2 domain)"/>
    <property type="match status" value="1"/>
</dbReference>
<reference evidence="4" key="1">
    <citation type="submission" date="2015-11" db="EMBL/GenBank/DDBJ databases">
        <title>De novo transcriptome assembly of four potential Pierce s Disease insect vectors from Arizona vineyards.</title>
        <authorList>
            <person name="Tassone E.E."/>
        </authorList>
    </citation>
    <scope>NUCLEOTIDE SEQUENCE</scope>
</reference>
<evidence type="ECO:0000259" key="3">
    <source>
        <dbReference type="PROSITE" id="PS50095"/>
    </source>
</evidence>
<dbReference type="GO" id="GO:0050982">
    <property type="term" value="P:detection of mechanical stimulus"/>
    <property type="evidence" value="ECO:0007669"/>
    <property type="project" value="TreeGrafter"/>
</dbReference>
<feature type="transmembrane region" description="Helical" evidence="2">
    <location>
        <begin position="54"/>
        <end position="75"/>
    </location>
</feature>
<dbReference type="GO" id="GO:0016020">
    <property type="term" value="C:membrane"/>
    <property type="evidence" value="ECO:0007669"/>
    <property type="project" value="TreeGrafter"/>
</dbReference>
<feature type="non-terminal residue" evidence="4">
    <location>
        <position position="1"/>
    </location>
</feature>
<dbReference type="PROSITE" id="PS50095">
    <property type="entry name" value="PLAT"/>
    <property type="match status" value="1"/>
</dbReference>
<evidence type="ECO:0000313" key="4">
    <source>
        <dbReference type="EMBL" id="JAT30716.1"/>
    </source>
</evidence>
<feature type="non-terminal residue" evidence="4">
    <location>
        <position position="133"/>
    </location>
</feature>
<dbReference type="InterPro" id="IPR051223">
    <property type="entry name" value="Polycystin"/>
</dbReference>
<comment type="caution">
    <text evidence="1">Lacks conserved residue(s) required for the propagation of feature annotation.</text>
</comment>
<organism evidence="4">
    <name type="scientific">Graphocephala atropunctata</name>
    <dbReference type="NCBI Taxonomy" id="36148"/>
    <lineage>
        <taxon>Eukaryota</taxon>
        <taxon>Metazoa</taxon>
        <taxon>Ecdysozoa</taxon>
        <taxon>Arthropoda</taxon>
        <taxon>Hexapoda</taxon>
        <taxon>Insecta</taxon>
        <taxon>Pterygota</taxon>
        <taxon>Neoptera</taxon>
        <taxon>Paraneoptera</taxon>
        <taxon>Hemiptera</taxon>
        <taxon>Auchenorrhyncha</taxon>
        <taxon>Membracoidea</taxon>
        <taxon>Cicadellidae</taxon>
        <taxon>Cicadellinae</taxon>
        <taxon>Cicadellini</taxon>
        <taxon>Graphocephala</taxon>
    </lineage>
</organism>
<gene>
    <name evidence="4" type="ORF">g.54031</name>
</gene>
<dbReference type="InterPro" id="IPR036392">
    <property type="entry name" value="PLAT/LH2_dom_sf"/>
</dbReference>
<protein>
    <recommendedName>
        <fullName evidence="3">PLAT domain-containing protein</fullName>
    </recommendedName>
</protein>
<dbReference type="EMBL" id="GEBQ01009261">
    <property type="protein sequence ID" value="JAT30716.1"/>
    <property type="molecule type" value="Transcribed_RNA"/>
</dbReference>
<dbReference type="GO" id="GO:0005262">
    <property type="term" value="F:calcium channel activity"/>
    <property type="evidence" value="ECO:0007669"/>
    <property type="project" value="TreeGrafter"/>
</dbReference>
<name>A0A1B6M463_9HEMI</name>
<feature type="domain" description="PLAT" evidence="3">
    <location>
        <begin position="98"/>
        <end position="133"/>
    </location>
</feature>